<dbReference type="NCBIfam" id="TIGR01575">
    <property type="entry name" value="rimI"/>
    <property type="match status" value="1"/>
</dbReference>
<dbReference type="STRING" id="1588748.HMPREF3182_00833"/>
<dbReference type="AlphaFoldDB" id="A0A134CH12"/>
<dbReference type="EMBL" id="LSDT01000035">
    <property type="protein sequence ID" value="KXB91419.1"/>
    <property type="molecule type" value="Genomic_DNA"/>
</dbReference>
<keyword evidence="4" id="KW-0012">Acyltransferase</keyword>
<evidence type="ECO:0000313" key="7">
    <source>
        <dbReference type="EMBL" id="KXB91419.1"/>
    </source>
</evidence>
<comment type="subcellular location">
    <subcellularLocation>
        <location evidence="5">Cytoplasm</location>
    </subcellularLocation>
</comment>
<dbReference type="InterPro" id="IPR050680">
    <property type="entry name" value="YpeA/RimI_acetyltransf"/>
</dbReference>
<dbReference type="PATRIC" id="fig|1588748.3.peg.798"/>
<dbReference type="Gene3D" id="3.40.630.30">
    <property type="match status" value="1"/>
</dbReference>
<dbReference type="GO" id="GO:0008999">
    <property type="term" value="F:protein-N-terminal-alanine acetyltransferase activity"/>
    <property type="evidence" value="ECO:0007669"/>
    <property type="project" value="UniProtKB-EC"/>
</dbReference>
<evidence type="ECO:0000256" key="4">
    <source>
        <dbReference type="ARBA" id="ARBA00023315"/>
    </source>
</evidence>
<reference evidence="8" key="1">
    <citation type="submission" date="2016-01" db="EMBL/GenBank/DDBJ databases">
        <authorList>
            <person name="Mitreva M."/>
            <person name="Pepin K.H."/>
            <person name="Mihindukulasuriya K.A."/>
            <person name="Fulton R."/>
            <person name="Fronick C."/>
            <person name="O'Laughlin M."/>
            <person name="Miner T."/>
            <person name="Herter B."/>
            <person name="Rosa B.A."/>
            <person name="Cordes M."/>
            <person name="Tomlinson C."/>
            <person name="Wollam A."/>
            <person name="Palsikar V.B."/>
            <person name="Mardis E.R."/>
            <person name="Wilson R.K."/>
        </authorList>
    </citation>
    <scope>NUCLEOTIDE SEQUENCE [LARGE SCALE GENOMIC DNA]</scope>
    <source>
        <strain evidence="8">KA00182</strain>
    </source>
</reference>
<evidence type="ECO:0000256" key="5">
    <source>
        <dbReference type="RuleBase" id="RU363094"/>
    </source>
</evidence>
<keyword evidence="8" id="KW-1185">Reference proteome</keyword>
<gene>
    <name evidence="7" type="ORF">HMPREF3182_00833</name>
</gene>
<dbReference type="SUPFAM" id="SSF55729">
    <property type="entry name" value="Acyl-CoA N-acyltransferases (Nat)"/>
    <property type="match status" value="1"/>
</dbReference>
<dbReference type="InterPro" id="IPR006464">
    <property type="entry name" value="AcTrfase_RimI/Ard1"/>
</dbReference>
<comment type="catalytic activity">
    <reaction evidence="5">
        <text>N-terminal L-alanyl-[ribosomal protein bS18] + acetyl-CoA = N-terminal N(alpha)-acetyl-L-alanyl-[ribosomal protein bS18] + CoA + H(+)</text>
        <dbReference type="Rhea" id="RHEA:43756"/>
        <dbReference type="Rhea" id="RHEA-COMP:10676"/>
        <dbReference type="Rhea" id="RHEA-COMP:10677"/>
        <dbReference type="ChEBI" id="CHEBI:15378"/>
        <dbReference type="ChEBI" id="CHEBI:57287"/>
        <dbReference type="ChEBI" id="CHEBI:57288"/>
        <dbReference type="ChEBI" id="CHEBI:64718"/>
        <dbReference type="ChEBI" id="CHEBI:83683"/>
        <dbReference type="EC" id="2.3.1.266"/>
    </reaction>
</comment>
<dbReference type="EC" id="2.3.1.266" evidence="5"/>
<evidence type="ECO:0000313" key="8">
    <source>
        <dbReference type="Proteomes" id="UP000070160"/>
    </source>
</evidence>
<name>A0A134CH12_9FIRM</name>
<dbReference type="RefSeq" id="WP_062485583.1">
    <property type="nucleotide sequence ID" value="NZ_KQ960946.1"/>
</dbReference>
<accession>A0A134CH12</accession>
<comment type="caution">
    <text evidence="7">The sequence shown here is derived from an EMBL/GenBank/DDBJ whole genome shotgun (WGS) entry which is preliminary data.</text>
</comment>
<proteinExistence type="inferred from homology"/>
<organism evidence="7 8">
    <name type="scientific">Megasphaera hutchinsoni</name>
    <dbReference type="NCBI Taxonomy" id="1588748"/>
    <lineage>
        <taxon>Bacteria</taxon>
        <taxon>Bacillati</taxon>
        <taxon>Bacillota</taxon>
        <taxon>Negativicutes</taxon>
        <taxon>Veillonellales</taxon>
        <taxon>Veillonellaceae</taxon>
        <taxon>Megasphaera</taxon>
    </lineage>
</organism>
<dbReference type="InterPro" id="IPR000182">
    <property type="entry name" value="GNAT_dom"/>
</dbReference>
<dbReference type="GO" id="GO:0005737">
    <property type="term" value="C:cytoplasm"/>
    <property type="evidence" value="ECO:0007669"/>
    <property type="project" value="UniProtKB-SubCell"/>
</dbReference>
<dbReference type="PROSITE" id="PS51186">
    <property type="entry name" value="GNAT"/>
    <property type="match status" value="1"/>
</dbReference>
<keyword evidence="2 5" id="KW-0963">Cytoplasm</keyword>
<comment type="function">
    <text evidence="5">Acetylates the N-terminal alanine of ribosomal protein bS18.</text>
</comment>
<evidence type="ECO:0000256" key="2">
    <source>
        <dbReference type="ARBA" id="ARBA00022490"/>
    </source>
</evidence>
<evidence type="ECO:0000259" key="6">
    <source>
        <dbReference type="PROSITE" id="PS51186"/>
    </source>
</evidence>
<dbReference type="CDD" id="cd04301">
    <property type="entry name" value="NAT_SF"/>
    <property type="match status" value="1"/>
</dbReference>
<dbReference type="PANTHER" id="PTHR43420">
    <property type="entry name" value="ACETYLTRANSFERASE"/>
    <property type="match status" value="1"/>
</dbReference>
<protein>
    <recommendedName>
        <fullName evidence="5">[Ribosomal protein bS18]-alanine N-acetyltransferase</fullName>
        <ecNumber evidence="5">2.3.1.266</ecNumber>
    </recommendedName>
</protein>
<dbReference type="PANTHER" id="PTHR43420:SF44">
    <property type="entry name" value="ACETYLTRANSFERASE YPEA"/>
    <property type="match status" value="1"/>
</dbReference>
<dbReference type="Pfam" id="PF00583">
    <property type="entry name" value="Acetyltransf_1"/>
    <property type="match status" value="1"/>
</dbReference>
<dbReference type="Proteomes" id="UP000070160">
    <property type="component" value="Unassembled WGS sequence"/>
</dbReference>
<dbReference type="InterPro" id="IPR016181">
    <property type="entry name" value="Acyl_CoA_acyltransferase"/>
</dbReference>
<evidence type="ECO:0000256" key="1">
    <source>
        <dbReference type="ARBA" id="ARBA00005395"/>
    </source>
</evidence>
<sequence>MIARKAIGDDVEGIYEIEQRSFSRPWSKDVIKRELEDNAFALYYVLETADGLLGAYAGLWNVVGEGQITNIAVLPEYQGQGYGEMLVRILMEAAWDEGCETIFLEARSSNSVALALYRKLGYQTVSIRKAYYTDPIEDACIMECKKEAYCWSIK</sequence>
<keyword evidence="3 7" id="KW-0808">Transferase</keyword>
<feature type="domain" description="N-acetyltransferase" evidence="6">
    <location>
        <begin position="1"/>
        <end position="147"/>
    </location>
</feature>
<comment type="similarity">
    <text evidence="1 5">Belongs to the acetyltransferase family. RimI subfamily.</text>
</comment>
<evidence type="ECO:0000256" key="3">
    <source>
        <dbReference type="ARBA" id="ARBA00022679"/>
    </source>
</evidence>